<feature type="compositionally biased region" description="Basic and acidic residues" evidence="1">
    <location>
        <begin position="522"/>
        <end position="533"/>
    </location>
</feature>
<comment type="caution">
    <text evidence="2">The sequence shown here is derived from an EMBL/GenBank/DDBJ whole genome shotgun (WGS) entry which is preliminary data.</text>
</comment>
<accession>A0AAE1BMX0</accession>
<feature type="compositionally biased region" description="Polar residues" evidence="1">
    <location>
        <begin position="571"/>
        <end position="580"/>
    </location>
</feature>
<evidence type="ECO:0000313" key="3">
    <source>
        <dbReference type="Proteomes" id="UP001286313"/>
    </source>
</evidence>
<reference evidence="2" key="1">
    <citation type="submission" date="2023-10" db="EMBL/GenBank/DDBJ databases">
        <title>Genome assemblies of two species of porcelain crab, Petrolisthes cinctipes and Petrolisthes manimaculis (Anomura: Porcellanidae).</title>
        <authorList>
            <person name="Angst P."/>
        </authorList>
    </citation>
    <scope>NUCLEOTIDE SEQUENCE</scope>
    <source>
        <strain evidence="2">PB745_01</strain>
        <tissue evidence="2">Gill</tissue>
    </source>
</reference>
<gene>
    <name evidence="2" type="ORF">Pcinc_039705</name>
</gene>
<dbReference type="EMBL" id="JAWQEG010006830">
    <property type="protein sequence ID" value="KAK3853771.1"/>
    <property type="molecule type" value="Genomic_DNA"/>
</dbReference>
<sequence>MASYLQRPSPGRRCSLLLPPSEYSTCRPRSSSASVVDMKNFSPALTVSYRGAPHKPSCATPCFVSPRMAFTTQFSYDSPIQILTSSPRSMPRIRGLRKLSPRLKLLMSGLLLSLALVLYIFRVHVVAEEGLDKIGECSDKLSCTNTTYSLSHIQSILRSTSSPQQDLVNSEGDNIDKTQEDTATESGELIYPSQDHTPAAGKVAGQGAGDVDVNKDDLLPDTDTQMGERYRSKRHTVEGQYVDEDEQDGVIEDHTTRQQGGEVHHRQPKAPNQFYPEGVLAEDEQDYSEYGMMHDDYSVPPQYMQQQNYDDDDEQLPHYYPNTMQQQRQFMEYGHFNEENQRYEESVQQEKYSSSRQQEQQQQQHHQQQQDPYQHQQYSYNHQQQQQQDQYQQQEQYTTDQYIQHRQYFSDQYSQHQQDLQQQQHHHQSPQVSQDDALHVNTQGQQNDQHETRQSNQETTHQEQQRDPQYETNSTTTPRSQSQRKRTLRNGQRSNDHVEMPEGRDARLLQEEAAAPRMKLKPTTEARQNEARMKPQAARMQERKETTVKEVDSRVNRQLRRRESGTKRDSANSPTSSTPPRNRNGGVGRRDRGEGKTSQRIAPGINPGRYTHNDL</sequence>
<evidence type="ECO:0000313" key="2">
    <source>
        <dbReference type="EMBL" id="KAK3853771.1"/>
    </source>
</evidence>
<name>A0AAE1BMX0_PETCI</name>
<feature type="compositionally biased region" description="Basic and acidic residues" evidence="1">
    <location>
        <begin position="540"/>
        <end position="570"/>
    </location>
</feature>
<feature type="region of interest" description="Disordered" evidence="1">
    <location>
        <begin position="201"/>
        <end position="224"/>
    </location>
</feature>
<feature type="region of interest" description="Disordered" evidence="1">
    <location>
        <begin position="412"/>
        <end position="615"/>
    </location>
</feature>
<feature type="region of interest" description="Disordered" evidence="1">
    <location>
        <begin position="297"/>
        <end position="319"/>
    </location>
</feature>
<feature type="compositionally biased region" description="Low complexity" evidence="1">
    <location>
        <begin position="349"/>
        <end position="396"/>
    </location>
</feature>
<keyword evidence="3" id="KW-1185">Reference proteome</keyword>
<feature type="compositionally biased region" description="Basic and acidic residues" evidence="1">
    <location>
        <begin position="588"/>
        <end position="597"/>
    </location>
</feature>
<organism evidence="2 3">
    <name type="scientific">Petrolisthes cinctipes</name>
    <name type="common">Flat porcelain crab</name>
    <dbReference type="NCBI Taxonomy" id="88211"/>
    <lineage>
        <taxon>Eukaryota</taxon>
        <taxon>Metazoa</taxon>
        <taxon>Ecdysozoa</taxon>
        <taxon>Arthropoda</taxon>
        <taxon>Crustacea</taxon>
        <taxon>Multicrustacea</taxon>
        <taxon>Malacostraca</taxon>
        <taxon>Eumalacostraca</taxon>
        <taxon>Eucarida</taxon>
        <taxon>Decapoda</taxon>
        <taxon>Pleocyemata</taxon>
        <taxon>Anomura</taxon>
        <taxon>Galatheoidea</taxon>
        <taxon>Porcellanidae</taxon>
        <taxon>Petrolisthes</taxon>
    </lineage>
</organism>
<dbReference type="Proteomes" id="UP001286313">
    <property type="component" value="Unassembled WGS sequence"/>
</dbReference>
<evidence type="ECO:0000256" key="1">
    <source>
        <dbReference type="SAM" id="MobiDB-lite"/>
    </source>
</evidence>
<feature type="compositionally biased region" description="Basic and acidic residues" evidence="1">
    <location>
        <begin position="494"/>
        <end position="510"/>
    </location>
</feature>
<feature type="compositionally biased region" description="Basic and acidic residues" evidence="1">
    <location>
        <begin position="460"/>
        <end position="469"/>
    </location>
</feature>
<feature type="compositionally biased region" description="Low complexity" evidence="1">
    <location>
        <begin position="412"/>
        <end position="435"/>
    </location>
</feature>
<feature type="region of interest" description="Disordered" evidence="1">
    <location>
        <begin position="341"/>
        <end position="396"/>
    </location>
</feature>
<feature type="region of interest" description="Disordered" evidence="1">
    <location>
        <begin position="161"/>
        <end position="183"/>
    </location>
</feature>
<dbReference type="AlphaFoldDB" id="A0AAE1BMX0"/>
<proteinExistence type="predicted"/>
<protein>
    <submittedName>
        <fullName evidence="2">Uncharacterized protein</fullName>
    </submittedName>
</protein>
<feature type="compositionally biased region" description="Polar residues" evidence="1">
    <location>
        <begin position="161"/>
        <end position="172"/>
    </location>
</feature>
<feature type="compositionally biased region" description="Polar residues" evidence="1">
    <location>
        <begin position="470"/>
        <end position="481"/>
    </location>
</feature>